<dbReference type="GO" id="GO:0070569">
    <property type="term" value="F:uridylyltransferase activity"/>
    <property type="evidence" value="ECO:0007669"/>
    <property type="project" value="InterPro"/>
</dbReference>
<dbReference type="InterPro" id="IPR029044">
    <property type="entry name" value="Nucleotide-diphossugar_trans"/>
</dbReference>
<evidence type="ECO:0000256" key="1">
    <source>
        <dbReference type="ARBA" id="ARBA00022679"/>
    </source>
</evidence>
<protein>
    <recommendedName>
        <fullName evidence="6">UTP--glucose-1-phosphate uridylyltransferase</fullName>
    </recommendedName>
</protein>
<dbReference type="EMBL" id="HBGN01023328">
    <property type="protein sequence ID" value="CAD9337670.1"/>
    <property type="molecule type" value="Transcribed_RNA"/>
</dbReference>
<dbReference type="Pfam" id="PF01704">
    <property type="entry name" value="UDPGP"/>
    <property type="match status" value="1"/>
</dbReference>
<dbReference type="AlphaFoldDB" id="A0A7S1ZFQ5"/>
<feature type="compositionally biased region" description="Basic and acidic residues" evidence="4">
    <location>
        <begin position="314"/>
        <end position="323"/>
    </location>
</feature>
<organism evidence="5">
    <name type="scientific">Ditylum brightwellii</name>
    <dbReference type="NCBI Taxonomy" id="49249"/>
    <lineage>
        <taxon>Eukaryota</taxon>
        <taxon>Sar</taxon>
        <taxon>Stramenopiles</taxon>
        <taxon>Ochrophyta</taxon>
        <taxon>Bacillariophyta</taxon>
        <taxon>Mediophyceae</taxon>
        <taxon>Lithodesmiophycidae</taxon>
        <taxon>Lithodesmiales</taxon>
        <taxon>Lithodesmiaceae</taxon>
        <taxon>Ditylum</taxon>
    </lineage>
</organism>
<dbReference type="InterPro" id="IPR052203">
    <property type="entry name" value="GHMP_Kinase-Related"/>
</dbReference>
<dbReference type="InterPro" id="IPR002618">
    <property type="entry name" value="UDPGP_fam"/>
</dbReference>
<evidence type="ECO:0008006" key="6">
    <source>
        <dbReference type="Google" id="ProtNLM"/>
    </source>
</evidence>
<dbReference type="PANTHER" id="PTHR32463:SF0">
    <property type="entry name" value="L-FUCOSE KINASE"/>
    <property type="match status" value="1"/>
</dbReference>
<feature type="region of interest" description="Disordered" evidence="4">
    <location>
        <begin position="305"/>
        <end position="325"/>
    </location>
</feature>
<keyword evidence="1" id="KW-0808">Transferase</keyword>
<sequence length="767" mass="85340">MGGKKGKGLEFTTRVNDIPKGSRLAVSTNLLGSIISLGMRATCQTENIVGDLTEKERRLVAARAILGEWLGGSGGGWQDSGGVWPGIKLIQGVPATEGDPEYGLSRGRLLPVHRRLTDDEAPASLIKALHESLVLVHGGMSQNVGPVLEMVTEKYLLREPEEWKARHDALGILDDILVAFADSNVKELAKLTTRNFFEPIQTIIPWATNLYTETLITRTKERFGERFWGFWMLGGCSGGGMGFIFDPEAKAEALNVMQEIMLKTKREMEDALPFAMDPVVYDFSINDRGTSADWCDAGASLCQSASDDASNSERPSKRSKQESLEEVLTDLGFDRKEHEKIRSDMKNGVIGLAQNRLPMDTKLEGVQSKDIIVAEDAVTPAMQERGLAELKKGTVGVVTLAAGVGSRWTQGAGVVKAINPFAKLGGQHRSFLEVHLAKNRNTSELAGTDIPHVFTTSHMTDGPIASYLDRVQNHNCKAPIYQSHGKTIGLRLVPTIRDLKFAWEELQQQKLDEQEQKVRDSLHTALMKWAEETGEASDYRDNIPLQCLHPVGHFYEIPNLLLNGTLRKMLSDRPQLKYLMLHNIDTVGANVDPGLLGLFLDGESDLSFEVVPRCIDDRGGGLARVNGTTRLVEGLSLPREEDEFKFCYYNSMTTWIDIDKLLTNFGLERSNLSDKAKVTEAVHKFSHRLPTYVTIKEVKKRWGNGMEDVHPVAQFEKLWSDLTSLDDMNCQFVVVERKRGQQLKDVSQLDGWLRDGSAEYIESICSW</sequence>
<evidence type="ECO:0000256" key="4">
    <source>
        <dbReference type="SAM" id="MobiDB-lite"/>
    </source>
</evidence>
<dbReference type="Gene3D" id="3.30.230.120">
    <property type="match status" value="1"/>
</dbReference>
<accession>A0A7S1ZFQ5</accession>
<evidence type="ECO:0000313" key="5">
    <source>
        <dbReference type="EMBL" id="CAD9337670.1"/>
    </source>
</evidence>
<keyword evidence="2" id="KW-0548">Nucleotidyltransferase</keyword>
<name>A0A7S1ZFQ5_9STRA</name>
<dbReference type="GO" id="GO:0050201">
    <property type="term" value="F:fucokinase activity"/>
    <property type="evidence" value="ECO:0007669"/>
    <property type="project" value="TreeGrafter"/>
</dbReference>
<reference evidence="5" key="1">
    <citation type="submission" date="2021-01" db="EMBL/GenBank/DDBJ databases">
        <authorList>
            <person name="Corre E."/>
            <person name="Pelletier E."/>
            <person name="Niang G."/>
            <person name="Scheremetjew M."/>
            <person name="Finn R."/>
            <person name="Kale V."/>
            <person name="Holt S."/>
            <person name="Cochrane G."/>
            <person name="Meng A."/>
            <person name="Brown T."/>
            <person name="Cohen L."/>
        </authorList>
    </citation>
    <scope>NUCLEOTIDE SEQUENCE</scope>
    <source>
        <strain evidence="5">Pop2</strain>
    </source>
</reference>
<keyword evidence="3" id="KW-0418">Kinase</keyword>
<proteinExistence type="predicted"/>
<dbReference type="GO" id="GO:0042352">
    <property type="term" value="P:GDP-L-fucose salvage"/>
    <property type="evidence" value="ECO:0007669"/>
    <property type="project" value="TreeGrafter"/>
</dbReference>
<evidence type="ECO:0000256" key="3">
    <source>
        <dbReference type="ARBA" id="ARBA00022777"/>
    </source>
</evidence>
<evidence type="ECO:0000256" key="2">
    <source>
        <dbReference type="ARBA" id="ARBA00022695"/>
    </source>
</evidence>
<dbReference type="SUPFAM" id="SSF53448">
    <property type="entry name" value="Nucleotide-diphospho-sugar transferases"/>
    <property type="match status" value="1"/>
</dbReference>
<dbReference type="Gene3D" id="3.90.550.10">
    <property type="entry name" value="Spore Coat Polysaccharide Biosynthesis Protein SpsA, Chain A"/>
    <property type="match status" value="1"/>
</dbReference>
<gene>
    <name evidence="5" type="ORF">DBRI1063_LOCUS14896</name>
</gene>
<dbReference type="PANTHER" id="PTHR32463">
    <property type="entry name" value="L-FUCOSE KINASE"/>
    <property type="match status" value="1"/>
</dbReference>